<evidence type="ECO:0000313" key="3">
    <source>
        <dbReference type="Proteomes" id="UP000595332"/>
    </source>
</evidence>
<name>A0A7R6SWG5_9GAMM</name>
<dbReference type="RefSeq" id="WP_201347643.1">
    <property type="nucleotide sequence ID" value="NZ_AP014546.1"/>
</dbReference>
<organism evidence="2 3">
    <name type="scientific">Neptunomonas japonica JAMM 1380</name>
    <dbReference type="NCBI Taxonomy" id="1441457"/>
    <lineage>
        <taxon>Bacteria</taxon>
        <taxon>Pseudomonadati</taxon>
        <taxon>Pseudomonadota</taxon>
        <taxon>Gammaproteobacteria</taxon>
        <taxon>Oceanospirillales</taxon>
        <taxon>Oceanospirillaceae</taxon>
        <taxon>Neptunomonas</taxon>
    </lineage>
</organism>
<evidence type="ECO:0000259" key="1">
    <source>
        <dbReference type="Pfam" id="PF01966"/>
    </source>
</evidence>
<accession>A0A7R6SWG5</accession>
<feature type="domain" description="HD" evidence="1">
    <location>
        <begin position="28"/>
        <end position="96"/>
    </location>
</feature>
<dbReference type="PANTHER" id="PTHR40202">
    <property type="match status" value="1"/>
</dbReference>
<dbReference type="EMBL" id="AP014546">
    <property type="protein sequence ID" value="BBB30460.1"/>
    <property type="molecule type" value="Genomic_DNA"/>
</dbReference>
<dbReference type="SUPFAM" id="SSF109604">
    <property type="entry name" value="HD-domain/PDEase-like"/>
    <property type="match status" value="1"/>
</dbReference>
<evidence type="ECO:0000313" key="2">
    <source>
        <dbReference type="EMBL" id="BBB30460.1"/>
    </source>
</evidence>
<dbReference type="KEGG" id="njp:NEJAP_2515"/>
<keyword evidence="3" id="KW-1185">Reference proteome</keyword>
<dbReference type="Pfam" id="PF01966">
    <property type="entry name" value="HD"/>
    <property type="match status" value="1"/>
</dbReference>
<proteinExistence type="predicted"/>
<sequence length="182" mass="20143">MHPFIHQISQLFATQGNNSYGEDITQTEHAVQCAELAILTNESDELISAALLHDIGHLIATTDIAYGNYKHDSVGADFLSKHFGPSVTEPIRLHAQAKRYLCSVEPGYLEGLSAASLNSFNHQGGLMSDIEQQKFMAESYAKQAIKLRRWDDEGKVQELSQQPFDHYLAHLTASVIKASTTV</sequence>
<dbReference type="Gene3D" id="1.10.3210.10">
    <property type="entry name" value="Hypothetical protein af1432"/>
    <property type="match status" value="1"/>
</dbReference>
<dbReference type="AlphaFoldDB" id="A0A7R6SWG5"/>
<dbReference type="Proteomes" id="UP000595332">
    <property type="component" value="Chromosome"/>
</dbReference>
<dbReference type="PANTHER" id="PTHR40202:SF1">
    <property type="entry name" value="HD DOMAIN-CONTAINING PROTEIN"/>
    <property type="match status" value="1"/>
</dbReference>
<dbReference type="InterPro" id="IPR052567">
    <property type="entry name" value="OP_Dioxygenase"/>
</dbReference>
<protein>
    <recommendedName>
        <fullName evidence="1">HD domain-containing protein</fullName>
    </recommendedName>
</protein>
<reference evidence="2 3" key="1">
    <citation type="journal article" date="2008" name="Int. J. Syst. Evol. Microbiol.">
        <title>Neptunomonas japonica sp. nov., an Osedax japonicus symbiont-like bacterium isolated from sediment adjacent to sperm whale carcasses off Kagoshima, Japan.</title>
        <authorList>
            <person name="Miyazaki M."/>
            <person name="Nogi Y."/>
            <person name="Fujiwara Y."/>
            <person name="Kawato M."/>
            <person name="Kubokawa K."/>
            <person name="Horikoshi K."/>
        </authorList>
    </citation>
    <scope>NUCLEOTIDE SEQUENCE [LARGE SCALE GENOMIC DNA]</scope>
    <source>
        <strain evidence="2 3">JAMM 1380</strain>
    </source>
</reference>
<dbReference type="InterPro" id="IPR006674">
    <property type="entry name" value="HD_domain"/>
</dbReference>
<gene>
    <name evidence="2" type="ORF">NEJAP_2515</name>
</gene>